<dbReference type="FunFam" id="3.40.50.300:FF:000169">
    <property type="entry name" value="ABC transporter C family member 3"/>
    <property type="match status" value="1"/>
</dbReference>
<evidence type="ECO:0000256" key="7">
    <source>
        <dbReference type="ARBA" id="ARBA00022840"/>
    </source>
</evidence>
<feature type="transmembrane region" description="Helical" evidence="10">
    <location>
        <begin position="806"/>
        <end position="826"/>
    </location>
</feature>
<feature type="transmembrane region" description="Helical" evidence="10">
    <location>
        <begin position="753"/>
        <end position="786"/>
    </location>
</feature>
<evidence type="ECO:0000259" key="11">
    <source>
        <dbReference type="PROSITE" id="PS50893"/>
    </source>
</evidence>
<feature type="domain" description="ABC transporter" evidence="11">
    <location>
        <begin position="1086"/>
        <end position="1318"/>
    </location>
</feature>
<dbReference type="PROSITE" id="PS50929">
    <property type="entry name" value="ABC_TM1F"/>
    <property type="match status" value="2"/>
</dbReference>
<dbReference type="SUPFAM" id="SSF52540">
    <property type="entry name" value="P-loop containing nucleoside triphosphate hydrolases"/>
    <property type="match status" value="2"/>
</dbReference>
<evidence type="ECO:0000256" key="10">
    <source>
        <dbReference type="SAM" id="Phobius"/>
    </source>
</evidence>
<proteinExistence type="inferred from homology"/>
<accession>A0A7I4CAF9</accession>
<keyword evidence="8 10" id="KW-1133">Transmembrane helix</keyword>
<keyword evidence="5" id="KW-0677">Repeat</keyword>
<feature type="transmembrane region" description="Helical" evidence="10">
    <location>
        <begin position="278"/>
        <end position="297"/>
    </location>
</feature>
<evidence type="ECO:0000256" key="3">
    <source>
        <dbReference type="ARBA" id="ARBA00022448"/>
    </source>
</evidence>
<dbReference type="SMART" id="SM00382">
    <property type="entry name" value="AAA"/>
    <property type="match status" value="2"/>
</dbReference>
<feature type="transmembrane region" description="Helical" evidence="10">
    <location>
        <begin position="989"/>
        <end position="1011"/>
    </location>
</feature>
<sequence length="1329" mass="149096">MDPRCWLITDAIATLHMIFPSHLTSFWHGANGSPHVFPSALLLCLRPLLVDEFGIKTSVTPYATAGFFSLATISWLNPLLAEGYRKHLELKDLQLLAPESRATKAYGDFKESWNWLKIRNPNRARTLIHALMRSLWKEGVRNAAFAMVNVLATYVGPYLINDFVNYVAGRQRYAHQGYTLILIFFFAKVTENLSNRQWYLGSMLLGLKIKASLVAFIYEKGLRLSSQSRRVHTSAEIINYMAVDVQRVADFTWSINHFWILPLQIALALFVLHRVVGIAWTAALVAACVLLLINTPLTKLQEKYQGKVMEAKDERMKVTSEVLRNMRILKLQAWDKKYFAKIEAIRVKEMSWLWKKAVATASTVYLFWTAPVLVSTATFATCVIMKIPLSAGQILTALATFRILQDPLDSFPEFISNLTQTKVSLDRLWKFLHEEELATDAVERVPKAASENALAISIKSGNFNWNPDVVPYTLTNVNLQVRAGSRVAICGMVGSGKTSLISCILGEIPVVSGMVKVAGSIAYVAQSAWIQSGTIEQNILFGSDMDRLKYEAVLLACALKKDLELFAYGDQTEIGERGINLSGGQKQRVQLARALYQDADIYLLDDPFSAVDAHTGTYLFNEYVMRALRNKTLIYVTHQMEFLPQADLILVMHNGEIVQSGKYEELILPGTSFSAMIHAHQEAISSINTASKNNAVADSENNRNHLTVKEKEILKDGNPLLTPKNMKVDDNDQKFQLVQDEERERGKVAFAVYWSYITCVCGGLLVILACVAQCCFVTCQILSNYWMAWATSPKQGRKSPSPLNLISVYTGLAFGSTFFIIVRSLLVEYVGLRTAQQYFLSMMRCLFRAPMSFFDSTPAGRILNRTSSDQSELDWEVYHKFNGFMVTTVSLVGTLIVMSQVGLEILLLFAPVFVACISMQRYYMASARELQRVKSIQHAPIIHHYGESIAGAVTIRGFRQEKRFMTSNVELYDKYMRPSFYSLAAIQWLVFRMELLTTLVFSSCMLLVIWFPSKGLDSGLAGLAVTYGLSLNSQQSWWVWCLCDVENKIIKVERIQQYTKIPPEPPLVIRGFRPPRVWPTEGMIILQNLQVRYSENLPMVLHGVTCTFWGGKKVGVVGRTGSGKSTLIQALFRMVDPVAGRIIIDGLDISTIGLHDLRSRLSIIPQDPTLFEGSVRANLDPLGEHSDAEVWQALDKCKLGDTVRGKEGKLSSLVEENGENWSVGQRQLVCLGRALLKRTRILVLDEATASVDTATDNLIQQTLRVEFSNCTVVTIAHRIPTVIDSDRVLVLSDGRVSEYDEPKRLLEDKSSFFSGLVAEYATRSSTGIV</sequence>
<dbReference type="PROSITE" id="PS50893">
    <property type="entry name" value="ABC_TRANSPORTER_2"/>
    <property type="match status" value="2"/>
</dbReference>
<dbReference type="GO" id="GO:0140359">
    <property type="term" value="F:ABC-type transporter activity"/>
    <property type="evidence" value="ECO:0000318"/>
    <property type="project" value="GO_Central"/>
</dbReference>
<dbReference type="GO" id="GO:0016887">
    <property type="term" value="F:ATP hydrolysis activity"/>
    <property type="evidence" value="ECO:0007669"/>
    <property type="project" value="InterPro"/>
</dbReference>
<evidence type="ECO:0000256" key="2">
    <source>
        <dbReference type="ARBA" id="ARBA00009726"/>
    </source>
</evidence>
<evidence type="ECO:0000256" key="9">
    <source>
        <dbReference type="ARBA" id="ARBA00023136"/>
    </source>
</evidence>
<dbReference type="PANTHER" id="PTHR24223:SF189">
    <property type="entry name" value="ABC TRANSPORTER C FAMILY MEMBER 5"/>
    <property type="match status" value="1"/>
</dbReference>
<reference evidence="13" key="3">
    <citation type="submission" date="2020-12" db="UniProtKB">
        <authorList>
            <consortium name="EnsemblPlants"/>
        </authorList>
    </citation>
    <scope>IDENTIFICATION</scope>
</reference>
<dbReference type="InterPro" id="IPR003593">
    <property type="entry name" value="AAA+_ATPase"/>
</dbReference>
<dbReference type="InterPro" id="IPR050173">
    <property type="entry name" value="ABC_transporter_C-like"/>
</dbReference>
<keyword evidence="9 10" id="KW-0472">Membrane</keyword>
<dbReference type="InterPro" id="IPR017871">
    <property type="entry name" value="ABC_transporter-like_CS"/>
</dbReference>
<comment type="subcellular location">
    <subcellularLocation>
        <location evidence="1">Membrane</location>
        <topology evidence="1">Multi-pass membrane protein</topology>
    </subcellularLocation>
</comment>
<dbReference type="Proteomes" id="UP000006727">
    <property type="component" value="Chromosome 21"/>
</dbReference>
<dbReference type="PANTHER" id="PTHR24223">
    <property type="entry name" value="ATP-BINDING CASSETTE SUB-FAMILY C"/>
    <property type="match status" value="1"/>
</dbReference>
<dbReference type="GO" id="GO:0055085">
    <property type="term" value="P:transmembrane transport"/>
    <property type="evidence" value="ECO:0000318"/>
    <property type="project" value="GO_Central"/>
</dbReference>
<evidence type="ECO:0000259" key="12">
    <source>
        <dbReference type="PROSITE" id="PS50929"/>
    </source>
</evidence>
<gene>
    <name evidence="13" type="primary">LOC112274451</name>
</gene>
<dbReference type="InterPro" id="IPR036640">
    <property type="entry name" value="ABC1_TM_sf"/>
</dbReference>
<dbReference type="Gene3D" id="3.40.50.300">
    <property type="entry name" value="P-loop containing nucleotide triphosphate hydrolases"/>
    <property type="match status" value="2"/>
</dbReference>
<keyword evidence="14" id="KW-1185">Reference proteome</keyword>
<feature type="domain" description="ABC transmembrane type-1" evidence="12">
    <location>
        <begin position="767"/>
        <end position="1031"/>
    </location>
</feature>
<dbReference type="Pfam" id="PF00664">
    <property type="entry name" value="ABC_membrane"/>
    <property type="match status" value="2"/>
</dbReference>
<evidence type="ECO:0000256" key="1">
    <source>
        <dbReference type="ARBA" id="ARBA00004141"/>
    </source>
</evidence>
<comment type="similarity">
    <text evidence="2">Belongs to the ABC transporter superfamily. ABCC family. Conjugate transporter (TC 3.A.1.208) subfamily.</text>
</comment>
<dbReference type="SUPFAM" id="SSF90123">
    <property type="entry name" value="ABC transporter transmembrane region"/>
    <property type="match status" value="2"/>
</dbReference>
<feature type="domain" description="ABC transporter" evidence="11">
    <location>
        <begin position="458"/>
        <end position="679"/>
    </location>
</feature>
<feature type="transmembrane region" description="Helical" evidence="10">
    <location>
        <begin position="905"/>
        <end position="924"/>
    </location>
</feature>
<dbReference type="CDD" id="cd03244">
    <property type="entry name" value="ABCC_MRP_domain2"/>
    <property type="match status" value="1"/>
</dbReference>
<dbReference type="Gramene" id="Pp3c21_7530V3.3">
    <property type="protein sequence ID" value="Pp3c21_7530V3.3"/>
    <property type="gene ID" value="Pp3c21_7530"/>
</dbReference>
<keyword evidence="6" id="KW-0547">Nucleotide-binding</keyword>
<dbReference type="InterPro" id="IPR044726">
    <property type="entry name" value="ABCC_6TM_D2"/>
</dbReference>
<evidence type="ECO:0000256" key="4">
    <source>
        <dbReference type="ARBA" id="ARBA00022692"/>
    </source>
</evidence>
<dbReference type="CDD" id="cd03250">
    <property type="entry name" value="ABCC_MRP_domain1"/>
    <property type="match status" value="1"/>
</dbReference>
<dbReference type="InterPro" id="IPR027417">
    <property type="entry name" value="P-loop_NTPase"/>
</dbReference>
<keyword evidence="7" id="KW-0067">ATP-binding</keyword>
<dbReference type="FunFam" id="3.40.50.300:FF:000508">
    <property type="entry name" value="ABC transporter C family member 5"/>
    <property type="match status" value="1"/>
</dbReference>
<reference evidence="13 14" key="1">
    <citation type="journal article" date="2008" name="Science">
        <title>The Physcomitrella genome reveals evolutionary insights into the conquest of land by plants.</title>
        <authorList>
            <person name="Rensing S."/>
            <person name="Lang D."/>
            <person name="Zimmer A."/>
            <person name="Terry A."/>
            <person name="Salamov A."/>
            <person name="Shapiro H."/>
            <person name="Nishiyama T."/>
            <person name="Perroud P.-F."/>
            <person name="Lindquist E."/>
            <person name="Kamisugi Y."/>
            <person name="Tanahashi T."/>
            <person name="Sakakibara K."/>
            <person name="Fujita T."/>
            <person name="Oishi K."/>
            <person name="Shin-I T."/>
            <person name="Kuroki Y."/>
            <person name="Toyoda A."/>
            <person name="Suzuki Y."/>
            <person name="Hashimoto A."/>
            <person name="Yamaguchi K."/>
            <person name="Sugano A."/>
            <person name="Kohara Y."/>
            <person name="Fujiyama A."/>
            <person name="Anterola A."/>
            <person name="Aoki S."/>
            <person name="Ashton N."/>
            <person name="Barbazuk W.B."/>
            <person name="Barker E."/>
            <person name="Bennetzen J."/>
            <person name="Bezanilla M."/>
            <person name="Blankenship R."/>
            <person name="Cho S.H."/>
            <person name="Dutcher S."/>
            <person name="Estelle M."/>
            <person name="Fawcett J.A."/>
            <person name="Gundlach H."/>
            <person name="Hanada K."/>
            <person name="Heyl A."/>
            <person name="Hicks K.A."/>
            <person name="Hugh J."/>
            <person name="Lohr M."/>
            <person name="Mayer K."/>
            <person name="Melkozernov A."/>
            <person name="Murata T."/>
            <person name="Nelson D."/>
            <person name="Pils B."/>
            <person name="Prigge M."/>
            <person name="Reiss B."/>
            <person name="Renner T."/>
            <person name="Rombauts S."/>
            <person name="Rushton P."/>
            <person name="Sanderfoot A."/>
            <person name="Schween G."/>
            <person name="Shiu S.-H."/>
            <person name="Stueber K."/>
            <person name="Theodoulou F.L."/>
            <person name="Tu H."/>
            <person name="Van de Peer Y."/>
            <person name="Verrier P.J."/>
            <person name="Waters E."/>
            <person name="Wood A."/>
            <person name="Yang L."/>
            <person name="Cove D."/>
            <person name="Cuming A."/>
            <person name="Hasebe M."/>
            <person name="Lucas S."/>
            <person name="Mishler D.B."/>
            <person name="Reski R."/>
            <person name="Grigoriev I."/>
            <person name="Quatrano R.S."/>
            <person name="Boore J.L."/>
        </authorList>
    </citation>
    <scope>NUCLEOTIDE SEQUENCE [LARGE SCALE GENOMIC DNA]</scope>
    <source>
        <strain evidence="13 14">cv. Gransden 2004</strain>
    </source>
</reference>
<dbReference type="FunFam" id="1.20.1560.10:FF:000003">
    <property type="entry name" value="ABC transporter C family member 10"/>
    <property type="match status" value="1"/>
</dbReference>
<dbReference type="InParanoid" id="A0A7I4CAF9"/>
<dbReference type="PROSITE" id="PS00211">
    <property type="entry name" value="ABC_TRANSPORTER_1"/>
    <property type="match status" value="1"/>
</dbReference>
<dbReference type="EMBL" id="ABEU02000021">
    <property type="status" value="NOT_ANNOTATED_CDS"/>
    <property type="molecule type" value="Genomic_DNA"/>
</dbReference>
<protein>
    <submittedName>
        <fullName evidence="13">Uncharacterized protein</fullName>
    </submittedName>
</protein>
<dbReference type="Pfam" id="PF00005">
    <property type="entry name" value="ABC_tran"/>
    <property type="match status" value="2"/>
</dbReference>
<dbReference type="InterPro" id="IPR003439">
    <property type="entry name" value="ABC_transporter-like_ATP-bd"/>
</dbReference>
<dbReference type="CDD" id="cd18580">
    <property type="entry name" value="ABC_6TM_ABCC_D2"/>
    <property type="match status" value="1"/>
</dbReference>
<keyword evidence="3" id="KW-0813">Transport</keyword>
<dbReference type="InterPro" id="IPR011527">
    <property type="entry name" value="ABC1_TM_dom"/>
</dbReference>
<dbReference type="FunFam" id="1.20.1560.10:FF:000002">
    <property type="entry name" value="ABC transporter C family member 5"/>
    <property type="match status" value="1"/>
</dbReference>
<dbReference type="InterPro" id="IPR044746">
    <property type="entry name" value="ABCC_6TM_D1"/>
</dbReference>
<name>A0A7I4CAF9_PHYPA</name>
<evidence type="ECO:0000256" key="6">
    <source>
        <dbReference type="ARBA" id="ARBA00022741"/>
    </source>
</evidence>
<dbReference type="CDD" id="cd18579">
    <property type="entry name" value="ABC_6TM_ABCC_D1"/>
    <property type="match status" value="1"/>
</dbReference>
<feature type="domain" description="ABC transmembrane type-1" evidence="12">
    <location>
        <begin position="143"/>
        <end position="420"/>
    </location>
</feature>
<dbReference type="EnsemblPlants" id="Pp3c21_7530V3.3">
    <property type="protein sequence ID" value="Pp3c21_7530V3.3"/>
    <property type="gene ID" value="Pp3c21_7530"/>
</dbReference>
<reference evidence="13 14" key="2">
    <citation type="journal article" date="2018" name="Plant J.">
        <title>The Physcomitrella patens chromosome-scale assembly reveals moss genome structure and evolution.</title>
        <authorList>
            <person name="Lang D."/>
            <person name="Ullrich K.K."/>
            <person name="Murat F."/>
            <person name="Fuchs J."/>
            <person name="Jenkins J."/>
            <person name="Haas F.B."/>
            <person name="Piednoel M."/>
            <person name="Gundlach H."/>
            <person name="Van Bel M."/>
            <person name="Meyberg R."/>
            <person name="Vives C."/>
            <person name="Morata J."/>
            <person name="Symeonidi A."/>
            <person name="Hiss M."/>
            <person name="Muchero W."/>
            <person name="Kamisugi Y."/>
            <person name="Saleh O."/>
            <person name="Blanc G."/>
            <person name="Decker E.L."/>
            <person name="van Gessel N."/>
            <person name="Grimwood J."/>
            <person name="Hayes R.D."/>
            <person name="Graham S.W."/>
            <person name="Gunter L.E."/>
            <person name="McDaniel S.F."/>
            <person name="Hoernstein S.N.W."/>
            <person name="Larsson A."/>
            <person name="Li F.W."/>
            <person name="Perroud P.F."/>
            <person name="Phillips J."/>
            <person name="Ranjan P."/>
            <person name="Rokshar D.S."/>
            <person name="Rothfels C.J."/>
            <person name="Schneider L."/>
            <person name="Shu S."/>
            <person name="Stevenson D.W."/>
            <person name="Thummler F."/>
            <person name="Tillich M."/>
            <person name="Villarreal Aguilar J.C."/>
            <person name="Widiez T."/>
            <person name="Wong G.K."/>
            <person name="Wymore A."/>
            <person name="Zhang Y."/>
            <person name="Zimmer A.D."/>
            <person name="Quatrano R.S."/>
            <person name="Mayer K.F.X."/>
            <person name="Goodstein D."/>
            <person name="Casacuberta J.M."/>
            <person name="Vandepoele K."/>
            <person name="Reski R."/>
            <person name="Cuming A.C."/>
            <person name="Tuskan G.A."/>
            <person name="Maumus F."/>
            <person name="Salse J."/>
            <person name="Schmutz J."/>
            <person name="Rensing S.A."/>
        </authorList>
    </citation>
    <scope>NUCLEOTIDE SEQUENCE [LARGE SCALE GENOMIC DNA]</scope>
    <source>
        <strain evidence="13 14">cv. Gransden 2004</strain>
    </source>
</reference>
<dbReference type="Gene3D" id="1.20.1560.10">
    <property type="entry name" value="ABC transporter type 1, transmembrane domain"/>
    <property type="match status" value="2"/>
</dbReference>
<dbReference type="GO" id="GO:0016020">
    <property type="term" value="C:membrane"/>
    <property type="evidence" value="ECO:0007669"/>
    <property type="project" value="UniProtKB-SubCell"/>
</dbReference>
<evidence type="ECO:0000313" key="13">
    <source>
        <dbReference type="EnsemblPlants" id="Pp3c21_7530V3.3"/>
    </source>
</evidence>
<evidence type="ECO:0000256" key="8">
    <source>
        <dbReference type="ARBA" id="ARBA00022989"/>
    </source>
</evidence>
<dbReference type="GO" id="GO:0005524">
    <property type="term" value="F:ATP binding"/>
    <property type="evidence" value="ECO:0007669"/>
    <property type="project" value="UniProtKB-KW"/>
</dbReference>
<evidence type="ECO:0000256" key="5">
    <source>
        <dbReference type="ARBA" id="ARBA00022737"/>
    </source>
</evidence>
<keyword evidence="4 10" id="KW-0812">Transmembrane</keyword>
<evidence type="ECO:0000313" key="14">
    <source>
        <dbReference type="Proteomes" id="UP000006727"/>
    </source>
</evidence>
<organism evidence="13 14">
    <name type="scientific">Physcomitrium patens</name>
    <name type="common">Spreading-leaved earth moss</name>
    <name type="synonym">Physcomitrella patens</name>
    <dbReference type="NCBI Taxonomy" id="3218"/>
    <lineage>
        <taxon>Eukaryota</taxon>
        <taxon>Viridiplantae</taxon>
        <taxon>Streptophyta</taxon>
        <taxon>Embryophyta</taxon>
        <taxon>Bryophyta</taxon>
        <taxon>Bryophytina</taxon>
        <taxon>Bryopsida</taxon>
        <taxon>Funariidae</taxon>
        <taxon>Funariales</taxon>
        <taxon>Funariaceae</taxon>
        <taxon>Physcomitrium</taxon>
    </lineage>
</organism>